<gene>
    <name evidence="9" type="ORF">FEV51_08235</name>
</gene>
<protein>
    <submittedName>
        <fullName evidence="9">Tetratricopeptide repeat protein</fullName>
    </submittedName>
</protein>
<evidence type="ECO:0000313" key="10">
    <source>
        <dbReference type="Proteomes" id="UP000309668"/>
    </source>
</evidence>
<name>A0A5S3PXE0_9SPHN</name>
<keyword evidence="2" id="KW-0645">Protease</keyword>
<dbReference type="GO" id="GO:0004222">
    <property type="term" value="F:metalloendopeptidase activity"/>
    <property type="evidence" value="ECO:0007669"/>
    <property type="project" value="InterPro"/>
</dbReference>
<evidence type="ECO:0000256" key="6">
    <source>
        <dbReference type="ARBA" id="ARBA00023049"/>
    </source>
</evidence>
<evidence type="ECO:0000256" key="7">
    <source>
        <dbReference type="SAM" id="SignalP"/>
    </source>
</evidence>
<evidence type="ECO:0000256" key="1">
    <source>
        <dbReference type="ARBA" id="ARBA00001947"/>
    </source>
</evidence>
<evidence type="ECO:0000259" key="8">
    <source>
        <dbReference type="Pfam" id="PF01435"/>
    </source>
</evidence>
<dbReference type="PANTHER" id="PTHR22726">
    <property type="entry name" value="METALLOENDOPEPTIDASE OMA1"/>
    <property type="match status" value="1"/>
</dbReference>
<comment type="cofactor">
    <cofactor evidence="1">
        <name>Zn(2+)</name>
        <dbReference type="ChEBI" id="CHEBI:29105"/>
    </cofactor>
</comment>
<proteinExistence type="predicted"/>
<evidence type="ECO:0000256" key="4">
    <source>
        <dbReference type="ARBA" id="ARBA00022801"/>
    </source>
</evidence>
<evidence type="ECO:0000256" key="3">
    <source>
        <dbReference type="ARBA" id="ARBA00022723"/>
    </source>
</evidence>
<keyword evidence="7" id="KW-0732">Signal</keyword>
<keyword evidence="6" id="KW-0482">Metalloprotease</keyword>
<evidence type="ECO:0000256" key="5">
    <source>
        <dbReference type="ARBA" id="ARBA00022833"/>
    </source>
</evidence>
<dbReference type="GO" id="GO:0051603">
    <property type="term" value="P:proteolysis involved in protein catabolic process"/>
    <property type="evidence" value="ECO:0007669"/>
    <property type="project" value="TreeGrafter"/>
</dbReference>
<keyword evidence="3" id="KW-0479">Metal-binding</keyword>
<comment type="caution">
    <text evidence="9">The sequence shown here is derived from an EMBL/GenBank/DDBJ whole genome shotgun (WGS) entry which is preliminary data.</text>
</comment>
<feature type="signal peptide" evidence="7">
    <location>
        <begin position="1"/>
        <end position="27"/>
    </location>
</feature>
<dbReference type="InterPro" id="IPR011990">
    <property type="entry name" value="TPR-like_helical_dom_sf"/>
</dbReference>
<dbReference type="Gene3D" id="3.30.2010.10">
    <property type="entry name" value="Metalloproteases ('zincins'), catalytic domain"/>
    <property type="match status" value="1"/>
</dbReference>
<dbReference type="SUPFAM" id="SSF48452">
    <property type="entry name" value="TPR-like"/>
    <property type="match status" value="1"/>
</dbReference>
<dbReference type="CDD" id="cd07324">
    <property type="entry name" value="M48C_Oma1-like"/>
    <property type="match status" value="1"/>
</dbReference>
<feature type="chain" id="PRO_5024289943" evidence="7">
    <location>
        <begin position="28"/>
        <end position="464"/>
    </location>
</feature>
<keyword evidence="4" id="KW-0378">Hydrolase</keyword>
<keyword evidence="5" id="KW-0862">Zinc</keyword>
<dbReference type="OrthoDB" id="9814887at2"/>
<sequence>MRQLSRLLARTLAVLAAAMLAAQPVAAQSVLRDAETEAFLQEIAAPLVQAAGLEPGNVDVVLLNDPSINAFVAGGQTVYLHSGLIEAADSASEVQGVIAHEIGHITGGHINRYSEGARSATTIILLSMLAGIGAALAGAGEAAPAIMSAGQRAAMGNFLSFTRTQESSADAAGAEYLGKAGISGRGSLTFFGKLLNQEYRYGYRQDDEAGFNRTHPLSGDRISALREVYESDPAWDRPDDTEWQRRFERVKGKLTGYIAKPEATFRDYPQSDRSVPAMYARAYAYHQEARIDKALAEADALLELDPADPYFLELKGQVLLESGRADEAIVPLRRATDLSNSEPLIAGLLGHALIATEDRTHYEEAEGVLRAAVGRDRLNPFAWYQLGVVYAERGDIPRARLASAEQQVMSGQYGLALRSAQAAEAGLDMGTPDWLRAQDIGMQARALIEQQCEIERRRNCTGGR</sequence>
<evidence type="ECO:0000313" key="9">
    <source>
        <dbReference type="EMBL" id="TMM48265.1"/>
    </source>
</evidence>
<dbReference type="InterPro" id="IPR019734">
    <property type="entry name" value="TPR_rpt"/>
</dbReference>
<dbReference type="Proteomes" id="UP000309668">
    <property type="component" value="Unassembled WGS sequence"/>
</dbReference>
<dbReference type="RefSeq" id="WP_138617775.1">
    <property type="nucleotide sequence ID" value="NZ_VCAO01000003.1"/>
</dbReference>
<dbReference type="Gene3D" id="1.25.40.10">
    <property type="entry name" value="Tetratricopeptide repeat domain"/>
    <property type="match status" value="1"/>
</dbReference>
<dbReference type="Pfam" id="PF01435">
    <property type="entry name" value="Peptidase_M48"/>
    <property type="match status" value="1"/>
</dbReference>
<dbReference type="Pfam" id="PF13181">
    <property type="entry name" value="TPR_8"/>
    <property type="match status" value="1"/>
</dbReference>
<accession>A0A5S3PXE0</accession>
<keyword evidence="10" id="KW-1185">Reference proteome</keyword>
<dbReference type="PANTHER" id="PTHR22726:SF1">
    <property type="entry name" value="METALLOENDOPEPTIDASE OMA1, MITOCHONDRIAL"/>
    <property type="match status" value="1"/>
</dbReference>
<dbReference type="GO" id="GO:0046872">
    <property type="term" value="F:metal ion binding"/>
    <property type="evidence" value="ECO:0007669"/>
    <property type="project" value="UniProtKB-KW"/>
</dbReference>
<reference evidence="9 10" key="1">
    <citation type="submission" date="2019-05" db="EMBL/GenBank/DDBJ databases">
        <title>Erythrobacter marisflavi sp. nov., isolated from isolated from water of an estuary environment.</title>
        <authorList>
            <person name="Yoon J.-H."/>
        </authorList>
    </citation>
    <scope>NUCLEOTIDE SEQUENCE [LARGE SCALE GENOMIC DNA]</scope>
    <source>
        <strain evidence="9 10">KEM-5</strain>
    </source>
</reference>
<dbReference type="AlphaFoldDB" id="A0A5S3PXE0"/>
<dbReference type="InterPro" id="IPR051156">
    <property type="entry name" value="Mito/Outer_Membr_Metalloprot"/>
</dbReference>
<feature type="domain" description="Peptidase M48" evidence="8">
    <location>
        <begin position="37"/>
        <end position="227"/>
    </location>
</feature>
<dbReference type="InterPro" id="IPR001915">
    <property type="entry name" value="Peptidase_M48"/>
</dbReference>
<dbReference type="EMBL" id="VCAO01000003">
    <property type="protein sequence ID" value="TMM48265.1"/>
    <property type="molecule type" value="Genomic_DNA"/>
</dbReference>
<organism evidence="9 10">
    <name type="scientific">Qipengyuania marisflavi</name>
    <dbReference type="NCBI Taxonomy" id="2486356"/>
    <lineage>
        <taxon>Bacteria</taxon>
        <taxon>Pseudomonadati</taxon>
        <taxon>Pseudomonadota</taxon>
        <taxon>Alphaproteobacteria</taxon>
        <taxon>Sphingomonadales</taxon>
        <taxon>Erythrobacteraceae</taxon>
        <taxon>Qipengyuania</taxon>
    </lineage>
</organism>
<evidence type="ECO:0000256" key="2">
    <source>
        <dbReference type="ARBA" id="ARBA00022670"/>
    </source>
</evidence>
<dbReference type="GO" id="GO:0016020">
    <property type="term" value="C:membrane"/>
    <property type="evidence" value="ECO:0007669"/>
    <property type="project" value="TreeGrafter"/>
</dbReference>